<keyword evidence="3" id="KW-0520">NAD</keyword>
<dbReference type="EC" id="3.2.2.6" evidence="1"/>
<evidence type="ECO:0000256" key="1">
    <source>
        <dbReference type="ARBA" id="ARBA00011982"/>
    </source>
</evidence>
<evidence type="ECO:0000259" key="5">
    <source>
        <dbReference type="PROSITE" id="PS50104"/>
    </source>
</evidence>
<accession>A0AA39SLK2</accession>
<name>A0AA39SLK2_ACESA</name>
<dbReference type="SMART" id="SM00255">
    <property type="entry name" value="TIR"/>
    <property type="match status" value="1"/>
</dbReference>
<organism evidence="6 7">
    <name type="scientific">Acer saccharum</name>
    <name type="common">Sugar maple</name>
    <dbReference type="NCBI Taxonomy" id="4024"/>
    <lineage>
        <taxon>Eukaryota</taxon>
        <taxon>Viridiplantae</taxon>
        <taxon>Streptophyta</taxon>
        <taxon>Embryophyta</taxon>
        <taxon>Tracheophyta</taxon>
        <taxon>Spermatophyta</taxon>
        <taxon>Magnoliopsida</taxon>
        <taxon>eudicotyledons</taxon>
        <taxon>Gunneridae</taxon>
        <taxon>Pentapetalae</taxon>
        <taxon>rosids</taxon>
        <taxon>malvids</taxon>
        <taxon>Sapindales</taxon>
        <taxon>Sapindaceae</taxon>
        <taxon>Hippocastanoideae</taxon>
        <taxon>Acereae</taxon>
        <taxon>Acer</taxon>
    </lineage>
</organism>
<proteinExistence type="predicted"/>
<comment type="catalytic activity">
    <reaction evidence="4">
        <text>NAD(+) + H2O = ADP-D-ribose + nicotinamide + H(+)</text>
        <dbReference type="Rhea" id="RHEA:16301"/>
        <dbReference type="ChEBI" id="CHEBI:15377"/>
        <dbReference type="ChEBI" id="CHEBI:15378"/>
        <dbReference type="ChEBI" id="CHEBI:17154"/>
        <dbReference type="ChEBI" id="CHEBI:57540"/>
        <dbReference type="ChEBI" id="CHEBI:57967"/>
        <dbReference type="EC" id="3.2.2.6"/>
    </reaction>
    <physiologicalReaction direction="left-to-right" evidence="4">
        <dbReference type="Rhea" id="RHEA:16302"/>
    </physiologicalReaction>
</comment>
<dbReference type="InterPro" id="IPR000157">
    <property type="entry name" value="TIR_dom"/>
</dbReference>
<protein>
    <recommendedName>
        <fullName evidence="1">ADP-ribosyl cyclase/cyclic ADP-ribose hydrolase</fullName>
        <ecNumber evidence="1">3.2.2.6</ecNumber>
    </recommendedName>
</protein>
<dbReference type="AlphaFoldDB" id="A0AA39SLK2"/>
<dbReference type="PROSITE" id="PS50104">
    <property type="entry name" value="TIR"/>
    <property type="match status" value="1"/>
</dbReference>
<dbReference type="PANTHER" id="PTHR32009">
    <property type="entry name" value="TMV RESISTANCE PROTEIN N-LIKE"/>
    <property type="match status" value="1"/>
</dbReference>
<sequence length="186" mass="21410">MEASSSSSSSSSLLSSSKRQESCPAFAFGGSIRWKYDVFLSFRGEDTRYNFTGHLFAALDRRNIITFMDDERLERGTEISSELTKAIEESRYSIVIFSKNYASSTWCLEELAKIVECVDTKNHTVIPVFYNVEPSHVRKQKEEFKKAFDQHQQNPKIDSDKIQRWRTALERVANIVGDFISAGRYH</sequence>
<dbReference type="PANTHER" id="PTHR32009:SF39">
    <property type="entry name" value="TIR DOMAIN-CONTAINING PROTEIN"/>
    <property type="match status" value="1"/>
</dbReference>
<dbReference type="InterPro" id="IPR035897">
    <property type="entry name" value="Toll_tir_struct_dom_sf"/>
</dbReference>
<evidence type="ECO:0000256" key="2">
    <source>
        <dbReference type="ARBA" id="ARBA00022801"/>
    </source>
</evidence>
<dbReference type="SUPFAM" id="SSF52200">
    <property type="entry name" value="Toll/Interleukin receptor TIR domain"/>
    <property type="match status" value="1"/>
</dbReference>
<dbReference type="EMBL" id="JAUESC010000380">
    <property type="protein sequence ID" value="KAK0592580.1"/>
    <property type="molecule type" value="Genomic_DNA"/>
</dbReference>
<evidence type="ECO:0000256" key="3">
    <source>
        <dbReference type="ARBA" id="ARBA00023027"/>
    </source>
</evidence>
<reference evidence="6" key="1">
    <citation type="journal article" date="2022" name="Plant J.">
        <title>Strategies of tolerance reflected in two North American maple genomes.</title>
        <authorList>
            <person name="McEvoy S.L."/>
            <person name="Sezen U.U."/>
            <person name="Trouern-Trend A."/>
            <person name="McMahon S.M."/>
            <person name="Schaberg P.G."/>
            <person name="Yang J."/>
            <person name="Wegrzyn J.L."/>
            <person name="Swenson N.G."/>
        </authorList>
    </citation>
    <scope>NUCLEOTIDE SEQUENCE</scope>
    <source>
        <strain evidence="6">NS2018</strain>
    </source>
</reference>
<dbReference type="Gene3D" id="3.40.50.10140">
    <property type="entry name" value="Toll/interleukin-1 receptor homology (TIR) domain"/>
    <property type="match status" value="1"/>
</dbReference>
<evidence type="ECO:0000313" key="7">
    <source>
        <dbReference type="Proteomes" id="UP001168877"/>
    </source>
</evidence>
<comment type="caution">
    <text evidence="6">The sequence shown here is derived from an EMBL/GenBank/DDBJ whole genome shotgun (WGS) entry which is preliminary data.</text>
</comment>
<keyword evidence="7" id="KW-1185">Reference proteome</keyword>
<dbReference type="Pfam" id="PF01582">
    <property type="entry name" value="TIR"/>
    <property type="match status" value="1"/>
</dbReference>
<dbReference type="Proteomes" id="UP001168877">
    <property type="component" value="Unassembled WGS sequence"/>
</dbReference>
<keyword evidence="2" id="KW-0378">Hydrolase</keyword>
<reference evidence="6" key="2">
    <citation type="submission" date="2023-06" db="EMBL/GenBank/DDBJ databases">
        <authorList>
            <person name="Swenson N.G."/>
            <person name="Wegrzyn J.L."/>
            <person name="Mcevoy S.L."/>
        </authorList>
    </citation>
    <scope>NUCLEOTIDE SEQUENCE</scope>
    <source>
        <strain evidence="6">NS2018</strain>
        <tissue evidence="6">Leaf</tissue>
    </source>
</reference>
<dbReference type="FunFam" id="3.40.50.10140:FF:000007">
    <property type="entry name" value="Disease resistance protein (TIR-NBS-LRR class)"/>
    <property type="match status" value="1"/>
</dbReference>
<evidence type="ECO:0000256" key="4">
    <source>
        <dbReference type="ARBA" id="ARBA00047304"/>
    </source>
</evidence>
<feature type="domain" description="TIR" evidence="5">
    <location>
        <begin position="34"/>
        <end position="172"/>
    </location>
</feature>
<dbReference type="GO" id="GO:0007165">
    <property type="term" value="P:signal transduction"/>
    <property type="evidence" value="ECO:0007669"/>
    <property type="project" value="InterPro"/>
</dbReference>
<dbReference type="GO" id="GO:0061809">
    <property type="term" value="F:NAD+ nucleosidase activity, cyclic ADP-ribose generating"/>
    <property type="evidence" value="ECO:0007669"/>
    <property type="project" value="UniProtKB-EC"/>
</dbReference>
<gene>
    <name evidence="6" type="ORF">LWI29_021636</name>
</gene>
<evidence type="ECO:0000313" key="6">
    <source>
        <dbReference type="EMBL" id="KAK0592580.1"/>
    </source>
</evidence>